<keyword evidence="5" id="KW-0217">Developmental protein</keyword>
<dbReference type="AlphaFoldDB" id="A0AAD7RGD6"/>
<feature type="region of interest" description="Disordered" evidence="12">
    <location>
        <begin position="767"/>
        <end position="801"/>
    </location>
</feature>
<proteinExistence type="predicted"/>
<evidence type="ECO:0000256" key="5">
    <source>
        <dbReference type="ARBA" id="ARBA00022473"/>
    </source>
</evidence>
<accession>A0AAD7RGD6</accession>
<dbReference type="InterPro" id="IPR009800">
    <property type="entry name" value="HCR"/>
</dbReference>
<feature type="compositionally biased region" description="Low complexity" evidence="12">
    <location>
        <begin position="640"/>
        <end position="654"/>
    </location>
</feature>
<dbReference type="Proteomes" id="UP001221898">
    <property type="component" value="Unassembled WGS sequence"/>
</dbReference>
<comment type="function">
    <text evidence="1">May be a regulator of keratinocyte proliferation or differentiation.</text>
</comment>
<evidence type="ECO:0000256" key="10">
    <source>
        <dbReference type="ARBA" id="ARBA00031932"/>
    </source>
</evidence>
<keyword evidence="8 11" id="KW-0175">Coiled coil</keyword>
<organism evidence="13 14">
    <name type="scientific">Aldrovandia affinis</name>
    <dbReference type="NCBI Taxonomy" id="143900"/>
    <lineage>
        <taxon>Eukaryota</taxon>
        <taxon>Metazoa</taxon>
        <taxon>Chordata</taxon>
        <taxon>Craniata</taxon>
        <taxon>Vertebrata</taxon>
        <taxon>Euteleostomi</taxon>
        <taxon>Actinopterygii</taxon>
        <taxon>Neopterygii</taxon>
        <taxon>Teleostei</taxon>
        <taxon>Notacanthiformes</taxon>
        <taxon>Halosauridae</taxon>
        <taxon>Aldrovandia</taxon>
    </lineage>
</organism>
<feature type="region of interest" description="Disordered" evidence="12">
    <location>
        <begin position="59"/>
        <end position="85"/>
    </location>
</feature>
<keyword evidence="7" id="KW-0221">Differentiation</keyword>
<feature type="compositionally biased region" description="Gly residues" evidence="12">
    <location>
        <begin position="630"/>
        <end position="639"/>
    </location>
</feature>
<feature type="coiled-coil region" evidence="11">
    <location>
        <begin position="699"/>
        <end position="733"/>
    </location>
</feature>
<evidence type="ECO:0000313" key="13">
    <source>
        <dbReference type="EMBL" id="KAJ8383644.1"/>
    </source>
</evidence>
<reference evidence="13" key="1">
    <citation type="journal article" date="2023" name="Science">
        <title>Genome structures resolve the early diversification of teleost fishes.</title>
        <authorList>
            <person name="Parey E."/>
            <person name="Louis A."/>
            <person name="Montfort J."/>
            <person name="Bouchez O."/>
            <person name="Roques C."/>
            <person name="Iampietro C."/>
            <person name="Lluch J."/>
            <person name="Castinel A."/>
            <person name="Donnadieu C."/>
            <person name="Desvignes T."/>
            <person name="Floi Bucao C."/>
            <person name="Jouanno E."/>
            <person name="Wen M."/>
            <person name="Mejri S."/>
            <person name="Dirks R."/>
            <person name="Jansen H."/>
            <person name="Henkel C."/>
            <person name="Chen W.J."/>
            <person name="Zahm M."/>
            <person name="Cabau C."/>
            <person name="Klopp C."/>
            <person name="Thompson A.W."/>
            <person name="Robinson-Rechavi M."/>
            <person name="Braasch I."/>
            <person name="Lecointre G."/>
            <person name="Bobe J."/>
            <person name="Postlethwait J.H."/>
            <person name="Berthelot C."/>
            <person name="Roest Crollius H."/>
            <person name="Guiguen Y."/>
        </authorList>
    </citation>
    <scope>NUCLEOTIDE SEQUENCE</scope>
    <source>
        <strain evidence="13">NC1722</strain>
    </source>
</reference>
<dbReference type="PANTHER" id="PTHR46822">
    <property type="entry name" value="COILED-COIL ALPHA-HELICAL ROD PROTEIN 1"/>
    <property type="match status" value="1"/>
</dbReference>
<comment type="subcellular location">
    <subcellularLocation>
        <location evidence="3">Cytoplasm</location>
    </subcellularLocation>
    <subcellularLocation>
        <location evidence="2">Nucleus</location>
    </subcellularLocation>
</comment>
<evidence type="ECO:0000256" key="12">
    <source>
        <dbReference type="SAM" id="MobiDB-lite"/>
    </source>
</evidence>
<dbReference type="EMBL" id="JAINUG010000288">
    <property type="protein sequence ID" value="KAJ8383644.1"/>
    <property type="molecule type" value="Genomic_DNA"/>
</dbReference>
<evidence type="ECO:0000256" key="4">
    <source>
        <dbReference type="ARBA" id="ARBA00016468"/>
    </source>
</evidence>
<dbReference type="GO" id="GO:0005737">
    <property type="term" value="C:cytoplasm"/>
    <property type="evidence" value="ECO:0007669"/>
    <property type="project" value="UniProtKB-SubCell"/>
</dbReference>
<evidence type="ECO:0000256" key="8">
    <source>
        <dbReference type="ARBA" id="ARBA00023054"/>
    </source>
</evidence>
<feature type="compositionally biased region" description="Low complexity" evidence="12">
    <location>
        <begin position="598"/>
        <end position="609"/>
    </location>
</feature>
<sequence length="846" mass="94952">MTAPTAVGRGPPMTWVMPAQETPVDVGNANPWLVIDQAKQEILELRRTNQRLQELCGNSSSAWTHDPRDELTSGMRSGDRGDRSSKCCFDSERRLDTDRLRAEVERLRGQVDALKEATGQQREDIQKRDHTLSRYKFENDELEELRAEVCRSQTELGHARAELGQSRSEQERLGLELERIKRQEEGLAREAERARLEVQRRDAERERETEESCRLEVERLRETQRNLQTELQQLSTEHRAEVSALRQTSAALQDKLSHATQEIAGLERSLQQASEERDRLTEELSQVGNAYETQSTTLQRLRNYIGQLAPERQEEEKLSDTVQKLESEKQALQVTVELLTVRLNSLSDILSIQEKEMGDKILSDPLLKAGSKGSEVLRLWREKVFISLVQLRSKDIELRGERSKFLATISALEQEVKTQTNQASVFQHSLQDRIAELDLERVGRETVQQELSRTLAENEKQRVLSQEAGSALNAVTTAVHRFSVMFEDKVAEMHTAQKRLHSLGQRLTFAKGRVDTIQGLMMRKEALWKVQQASKPAEPAASERSSDDSLHAELALVCEERDSLVQELKRTPDLIERSLSEARVQFDSERTQLRQLLQQSRQKGLEAAGGPRGPGGGGEPLPGRAAAAGGPRGPGGAVGEPGAPARRAGQPAGAGREGTAGQEKVTLRRQKPAHWFTLQLRELESQLNTGARREHTKAVVTLRQAERQAERDRERLREERLLQEEQIQTKMQESQKLLQATDKDRNLLLATVHENGLLEQYKKARTTALHTSRGLGEQQPQGRPSRKAPPPGAKSKPITRDTFLSVLDELQTLSAAVIKDSSSDEDAGGGTSRPTEGTSQPPPHNV</sequence>
<dbReference type="Pfam" id="PF07111">
    <property type="entry name" value="HCR"/>
    <property type="match status" value="2"/>
</dbReference>
<keyword evidence="6" id="KW-0963">Cytoplasm</keyword>
<dbReference type="GO" id="GO:0005634">
    <property type="term" value="C:nucleus"/>
    <property type="evidence" value="ECO:0007669"/>
    <property type="project" value="UniProtKB-SubCell"/>
</dbReference>
<dbReference type="GO" id="GO:0005814">
    <property type="term" value="C:centriole"/>
    <property type="evidence" value="ECO:0007669"/>
    <property type="project" value="TreeGrafter"/>
</dbReference>
<name>A0AAD7RGD6_9TELE</name>
<dbReference type="GO" id="GO:0006611">
    <property type="term" value="P:protein export from nucleus"/>
    <property type="evidence" value="ECO:0007669"/>
    <property type="project" value="TreeGrafter"/>
</dbReference>
<comment type="caution">
    <text evidence="13">The sequence shown here is derived from an EMBL/GenBank/DDBJ whole genome shotgun (WGS) entry which is preliminary data.</text>
</comment>
<evidence type="ECO:0000256" key="9">
    <source>
        <dbReference type="ARBA" id="ARBA00023242"/>
    </source>
</evidence>
<dbReference type="GO" id="GO:0030154">
    <property type="term" value="P:cell differentiation"/>
    <property type="evidence" value="ECO:0007669"/>
    <property type="project" value="UniProtKB-KW"/>
</dbReference>
<feature type="coiled-coil region" evidence="11">
    <location>
        <begin position="177"/>
        <end position="290"/>
    </location>
</feature>
<evidence type="ECO:0000256" key="11">
    <source>
        <dbReference type="SAM" id="Coils"/>
    </source>
</evidence>
<feature type="coiled-coil region" evidence="11">
    <location>
        <begin position="97"/>
        <end position="148"/>
    </location>
</feature>
<gene>
    <name evidence="13" type="ORF">AAFF_G00216150</name>
</gene>
<keyword evidence="14" id="KW-1185">Reference proteome</keyword>
<evidence type="ECO:0000256" key="3">
    <source>
        <dbReference type="ARBA" id="ARBA00004496"/>
    </source>
</evidence>
<feature type="region of interest" description="Disordered" evidence="12">
    <location>
        <begin position="817"/>
        <end position="846"/>
    </location>
</feature>
<evidence type="ECO:0000256" key="2">
    <source>
        <dbReference type="ARBA" id="ARBA00004123"/>
    </source>
</evidence>
<keyword evidence="9" id="KW-0539">Nucleus</keyword>
<feature type="coiled-coil region" evidence="11">
    <location>
        <begin position="315"/>
        <end position="342"/>
    </location>
</feature>
<evidence type="ECO:0000313" key="14">
    <source>
        <dbReference type="Proteomes" id="UP001221898"/>
    </source>
</evidence>
<evidence type="ECO:0000256" key="1">
    <source>
        <dbReference type="ARBA" id="ARBA00003936"/>
    </source>
</evidence>
<feature type="compositionally biased region" description="Basic and acidic residues" evidence="12">
    <location>
        <begin position="65"/>
        <end position="85"/>
    </location>
</feature>
<evidence type="ECO:0000256" key="7">
    <source>
        <dbReference type="ARBA" id="ARBA00022782"/>
    </source>
</evidence>
<feature type="region of interest" description="Disordered" evidence="12">
    <location>
        <begin position="598"/>
        <end position="668"/>
    </location>
</feature>
<feature type="compositionally biased region" description="Gly residues" evidence="12">
    <location>
        <begin position="610"/>
        <end position="620"/>
    </location>
</feature>
<protein>
    <recommendedName>
        <fullName evidence="4">Coiled-coil alpha-helical rod protein 1</fullName>
    </recommendedName>
    <alternativeName>
        <fullName evidence="10">Alpha-helical coiled-coil rod protein</fullName>
    </alternativeName>
</protein>
<evidence type="ECO:0000256" key="6">
    <source>
        <dbReference type="ARBA" id="ARBA00022490"/>
    </source>
</evidence>
<dbReference type="PANTHER" id="PTHR46822:SF1">
    <property type="entry name" value="COILED-COIL ALPHA-HELICAL ROD PROTEIN 1"/>
    <property type="match status" value="1"/>
</dbReference>